<feature type="compositionally biased region" description="Low complexity" evidence="1">
    <location>
        <begin position="28"/>
        <end position="61"/>
    </location>
</feature>
<gene>
    <name evidence="3" type="ORF">ACFPQ9_06540</name>
</gene>
<dbReference type="SMART" id="SM00900">
    <property type="entry name" value="FMN_bind"/>
    <property type="match status" value="1"/>
</dbReference>
<evidence type="ECO:0000259" key="2">
    <source>
        <dbReference type="SMART" id="SM00900"/>
    </source>
</evidence>
<dbReference type="Gene3D" id="3.90.1010.20">
    <property type="match status" value="1"/>
</dbReference>
<evidence type="ECO:0000256" key="1">
    <source>
        <dbReference type="SAM" id="MobiDB-lite"/>
    </source>
</evidence>
<proteinExistence type="predicted"/>
<evidence type="ECO:0000313" key="3">
    <source>
        <dbReference type="EMBL" id="MFC5213489.1"/>
    </source>
</evidence>
<evidence type="ECO:0000313" key="4">
    <source>
        <dbReference type="Proteomes" id="UP001596263"/>
    </source>
</evidence>
<dbReference type="Pfam" id="PF04205">
    <property type="entry name" value="FMN_bind"/>
    <property type="match status" value="1"/>
</dbReference>
<reference evidence="4" key="1">
    <citation type="journal article" date="2019" name="Int. J. Syst. Evol. Microbiol.">
        <title>The Global Catalogue of Microorganisms (GCM) 10K type strain sequencing project: providing services to taxonomists for standard genome sequencing and annotation.</title>
        <authorList>
            <consortium name="The Broad Institute Genomics Platform"/>
            <consortium name="The Broad Institute Genome Sequencing Center for Infectious Disease"/>
            <person name="Wu L."/>
            <person name="Ma J."/>
        </authorList>
    </citation>
    <scope>NUCLEOTIDE SEQUENCE [LARGE SCALE GENOMIC DNA]</scope>
    <source>
        <strain evidence="4">KCTC 42586</strain>
    </source>
</reference>
<accession>A0ABW0CCC1</accession>
<organism evidence="3 4">
    <name type="scientific">Streptomyces coerulescens</name>
    <dbReference type="NCBI Taxonomy" id="29304"/>
    <lineage>
        <taxon>Bacteria</taxon>
        <taxon>Bacillati</taxon>
        <taxon>Actinomycetota</taxon>
        <taxon>Actinomycetes</taxon>
        <taxon>Kitasatosporales</taxon>
        <taxon>Streptomycetaceae</taxon>
        <taxon>Streptomyces</taxon>
    </lineage>
</organism>
<name>A0ABW0CCC1_STRCD</name>
<feature type="region of interest" description="Disordered" evidence="1">
    <location>
        <begin position="28"/>
        <end position="68"/>
    </location>
</feature>
<dbReference type="InterPro" id="IPR007329">
    <property type="entry name" value="FMN-bd"/>
</dbReference>
<feature type="domain" description="FMN-binding" evidence="2">
    <location>
        <begin position="63"/>
        <end position="136"/>
    </location>
</feature>
<sequence>MKRAIPVLVLSMAGLVPVWLYEPSLGTAATESAAPAPTPSASSGSSGSSGSGATVVKGSTVQTDKGPVQVEVTFRGTGIASVRMLQQPNHPQTAAAVPKLIAETLEAQSADVDTVSGATITSDGYKESLQAAIDAKG</sequence>
<dbReference type="EMBL" id="JBHSKM010000002">
    <property type="protein sequence ID" value="MFC5213489.1"/>
    <property type="molecule type" value="Genomic_DNA"/>
</dbReference>
<dbReference type="Proteomes" id="UP001596263">
    <property type="component" value="Unassembled WGS sequence"/>
</dbReference>
<protein>
    <submittedName>
        <fullName evidence="3">FMN-binding protein</fullName>
    </submittedName>
</protein>
<dbReference type="RefSeq" id="WP_380847930.1">
    <property type="nucleotide sequence ID" value="NZ_JBHSKM010000002.1"/>
</dbReference>
<comment type="caution">
    <text evidence="3">The sequence shown here is derived from an EMBL/GenBank/DDBJ whole genome shotgun (WGS) entry which is preliminary data.</text>
</comment>
<keyword evidence="4" id="KW-1185">Reference proteome</keyword>